<reference evidence="2 3" key="1">
    <citation type="submission" date="2014-12" db="EMBL/GenBank/DDBJ databases">
        <title>Genome sequencing of Chryseobacterium taiwanense TPW19.</title>
        <authorList>
            <person name="Tan P.W."/>
            <person name="Chan K.-G."/>
        </authorList>
    </citation>
    <scope>NUCLEOTIDE SEQUENCE [LARGE SCALE GENOMIC DNA]</scope>
    <source>
        <strain evidence="2 3">TPW19</strain>
    </source>
</reference>
<sequence length="94" mass="10098">MKTFRTHFLSAAVILMGIGTAYASHADNTTAKKLAPQDGYIFNHSIGSCEKVAECDTTPTVICTVNGTPSGTQVFGLDVPENLSTCNVELYQRQ</sequence>
<feature type="signal peptide" evidence="1">
    <location>
        <begin position="1"/>
        <end position="26"/>
    </location>
</feature>
<proteinExistence type="predicted"/>
<dbReference type="AlphaFoldDB" id="A0A0B4CYC9"/>
<accession>A0A0B4CYC9</accession>
<keyword evidence="3" id="KW-1185">Reference proteome</keyword>
<keyword evidence="1" id="KW-0732">Signal</keyword>
<gene>
    <name evidence="2" type="ORF">RM51_17875</name>
</gene>
<dbReference type="Pfam" id="PF20130">
    <property type="entry name" value="DUF6520"/>
    <property type="match status" value="1"/>
</dbReference>
<comment type="caution">
    <text evidence="2">The sequence shown here is derived from an EMBL/GenBank/DDBJ whole genome shotgun (WGS) entry which is preliminary data.</text>
</comment>
<protein>
    <recommendedName>
        <fullName evidence="4">DUF4280 domain-containing protein</fullName>
    </recommendedName>
</protein>
<dbReference type="InterPro" id="IPR045391">
    <property type="entry name" value="DUF6520"/>
</dbReference>
<dbReference type="OrthoDB" id="1260025at2"/>
<evidence type="ECO:0000313" key="2">
    <source>
        <dbReference type="EMBL" id="KIC61347.1"/>
    </source>
</evidence>
<evidence type="ECO:0008006" key="4">
    <source>
        <dbReference type="Google" id="ProtNLM"/>
    </source>
</evidence>
<feature type="chain" id="PRO_5002100728" description="DUF4280 domain-containing protein" evidence="1">
    <location>
        <begin position="27"/>
        <end position="94"/>
    </location>
</feature>
<evidence type="ECO:0000313" key="3">
    <source>
        <dbReference type="Proteomes" id="UP000031167"/>
    </source>
</evidence>
<dbReference type="EMBL" id="JWTA01000020">
    <property type="protein sequence ID" value="KIC61347.1"/>
    <property type="molecule type" value="Genomic_DNA"/>
</dbReference>
<name>A0A0B4CYC9_9FLAO</name>
<dbReference type="RefSeq" id="WP_039372810.1">
    <property type="nucleotide sequence ID" value="NZ_JWTA01000020.1"/>
</dbReference>
<organism evidence="2 3">
    <name type="scientific">Chryseobacterium taiwanense</name>
    <dbReference type="NCBI Taxonomy" id="363331"/>
    <lineage>
        <taxon>Bacteria</taxon>
        <taxon>Pseudomonadati</taxon>
        <taxon>Bacteroidota</taxon>
        <taxon>Flavobacteriia</taxon>
        <taxon>Flavobacteriales</taxon>
        <taxon>Weeksellaceae</taxon>
        <taxon>Chryseobacterium group</taxon>
        <taxon>Chryseobacterium</taxon>
    </lineage>
</organism>
<evidence type="ECO:0000256" key="1">
    <source>
        <dbReference type="SAM" id="SignalP"/>
    </source>
</evidence>
<dbReference type="Proteomes" id="UP000031167">
    <property type="component" value="Unassembled WGS sequence"/>
</dbReference>